<dbReference type="GO" id="GO:0016757">
    <property type="term" value="F:glycosyltransferase activity"/>
    <property type="evidence" value="ECO:0007669"/>
    <property type="project" value="UniProtKB-KW"/>
</dbReference>
<dbReference type="Pfam" id="PF00534">
    <property type="entry name" value="Glycos_transf_1"/>
    <property type="match status" value="1"/>
</dbReference>
<proteinExistence type="predicted"/>
<name>A0AA43H1N4_9CYAN</name>
<keyword evidence="2" id="KW-0808">Transferase</keyword>
<evidence type="ECO:0000313" key="3">
    <source>
        <dbReference type="Proteomes" id="UP001159370"/>
    </source>
</evidence>
<dbReference type="Gene3D" id="3.40.50.2000">
    <property type="entry name" value="Glycogen Phosphorylase B"/>
    <property type="match status" value="2"/>
</dbReference>
<dbReference type="PANTHER" id="PTHR45947:SF3">
    <property type="entry name" value="SULFOQUINOVOSYL TRANSFERASE SQD2"/>
    <property type="match status" value="1"/>
</dbReference>
<gene>
    <name evidence="2" type="ORF">NWP23_18070</name>
</gene>
<feature type="domain" description="Glycosyl transferase family 1" evidence="1">
    <location>
        <begin position="183"/>
        <end position="321"/>
    </location>
</feature>
<dbReference type="EMBL" id="JANQDL010000117">
    <property type="protein sequence ID" value="MDH6065619.1"/>
    <property type="molecule type" value="Genomic_DNA"/>
</dbReference>
<evidence type="ECO:0000259" key="1">
    <source>
        <dbReference type="Pfam" id="PF00534"/>
    </source>
</evidence>
<sequence length="361" mass="39463">MRILCVSTPVGFLGSGEGGGLELTVRNVVHSLSDRNHSITIIAPQGSQSAHGQVIEVGGEPPPLAQLCERTTPVSINAGSVLGRMWEVARELQSEFDILLNFAYDWLPFYLTPFFHRPVAHLVCMGSLSTVMDEVINAVALRYPGTIAVRTRAQAQTFPFASSCRCLPNGLDLTLYQCNLHPQEYLGWMGRISPEKGLEDAIAAVNKTQIPLKIWGKLQNSDYWQWIKAQFPSAPFSYEGFLPTSALQEELGKCRGLLMTHRWVEAFGNVCIEALACGVPVIAYSRGGPSEIVHSGKTGWLVEPDSVNGLVEAIAKLGQINRSHCREEAEASYSLAGLGERFETWLNDCLAKHSGAKLPLG</sequence>
<dbReference type="Proteomes" id="UP001159370">
    <property type="component" value="Unassembled WGS sequence"/>
</dbReference>
<dbReference type="InterPro" id="IPR050194">
    <property type="entry name" value="Glycosyltransferase_grp1"/>
</dbReference>
<comment type="caution">
    <text evidence="2">The sequence shown here is derived from an EMBL/GenBank/DDBJ whole genome shotgun (WGS) entry which is preliminary data.</text>
</comment>
<reference evidence="2 3" key="1">
    <citation type="journal article" date="2023" name="J. Phycol.">
        <title>Chrysosporum ovalisporum is synonymous with the true-branching cyanobacterium Umezakia natans (Nostocales/Aphanizomenonaceae).</title>
        <authorList>
            <person name="McGregor G.B."/>
            <person name="Sendall B.C."/>
            <person name="Niiyama Y."/>
            <person name="Tuji A."/>
            <person name="Willis A."/>
        </authorList>
    </citation>
    <scope>NUCLEOTIDE SEQUENCE [LARGE SCALE GENOMIC DNA]</scope>
    <source>
        <strain evidence="2 3">FSS-62</strain>
    </source>
</reference>
<dbReference type="SUPFAM" id="SSF53756">
    <property type="entry name" value="UDP-Glycosyltransferase/glycogen phosphorylase"/>
    <property type="match status" value="1"/>
</dbReference>
<dbReference type="InterPro" id="IPR001296">
    <property type="entry name" value="Glyco_trans_1"/>
</dbReference>
<dbReference type="AlphaFoldDB" id="A0AA43H1N4"/>
<dbReference type="RefSeq" id="WP_280656597.1">
    <property type="nucleotide sequence ID" value="NZ_JANQDL010000117.1"/>
</dbReference>
<dbReference type="PANTHER" id="PTHR45947">
    <property type="entry name" value="SULFOQUINOVOSYL TRANSFERASE SQD2"/>
    <property type="match status" value="1"/>
</dbReference>
<organism evidence="2 3">
    <name type="scientific">Umezakia ovalisporum FSS-62</name>
    <dbReference type="NCBI Taxonomy" id="2971776"/>
    <lineage>
        <taxon>Bacteria</taxon>
        <taxon>Bacillati</taxon>
        <taxon>Cyanobacteriota</taxon>
        <taxon>Cyanophyceae</taxon>
        <taxon>Nostocales</taxon>
        <taxon>Nodulariaceae</taxon>
        <taxon>Umezakia</taxon>
    </lineage>
</organism>
<keyword evidence="2" id="KW-0328">Glycosyltransferase</keyword>
<evidence type="ECO:0000313" key="2">
    <source>
        <dbReference type="EMBL" id="MDH6065619.1"/>
    </source>
</evidence>
<accession>A0AA43H1N4</accession>
<protein>
    <submittedName>
        <fullName evidence="2">Glycosyltransferase</fullName>
        <ecNumber evidence="2">2.4.-.-</ecNumber>
    </submittedName>
</protein>
<dbReference type="EC" id="2.4.-.-" evidence="2"/>